<protein>
    <submittedName>
        <fullName evidence="1">MORN repeat protein</fullName>
    </submittedName>
</protein>
<dbReference type="AlphaFoldDB" id="A0A2T6BZH1"/>
<dbReference type="Gene3D" id="3.90.930.1">
    <property type="match status" value="1"/>
</dbReference>
<comment type="caution">
    <text evidence="1">The sequence shown here is derived from an EMBL/GenBank/DDBJ whole genome shotgun (WGS) entry which is preliminary data.</text>
</comment>
<evidence type="ECO:0000313" key="1">
    <source>
        <dbReference type="EMBL" id="PTX61458.1"/>
    </source>
</evidence>
<accession>A0A2T6BZH1</accession>
<dbReference type="EMBL" id="QBKT01000004">
    <property type="protein sequence ID" value="PTX61458.1"/>
    <property type="molecule type" value="Genomic_DNA"/>
</dbReference>
<name>A0A2T6BZH1_9FLAO</name>
<sequence length="145" mass="16729">MKHFFTITLCFSMTFGFAQIDTLQQKMLPMSATIEKPYKVGSVYFKKGTKTPYTGVLYGKFDNGKYLTLQEYKNGIGNGTYINYYENGNPKEVGTYVDNRVEGPVKLYHSNGKLKASGTFKHWKRRTGLWTFYDENGEFIKTISY</sequence>
<dbReference type="RefSeq" id="WP_108114697.1">
    <property type="nucleotide sequence ID" value="NZ_QBKT01000004.1"/>
</dbReference>
<keyword evidence="2" id="KW-1185">Reference proteome</keyword>
<dbReference type="OrthoDB" id="7342920at2"/>
<dbReference type="Proteomes" id="UP000244090">
    <property type="component" value="Unassembled WGS sequence"/>
</dbReference>
<proteinExistence type="predicted"/>
<organism evidence="1 2">
    <name type="scientific">Kordia periserrulae</name>
    <dbReference type="NCBI Taxonomy" id="701523"/>
    <lineage>
        <taxon>Bacteria</taxon>
        <taxon>Pseudomonadati</taxon>
        <taxon>Bacteroidota</taxon>
        <taxon>Flavobacteriia</taxon>
        <taxon>Flavobacteriales</taxon>
        <taxon>Flavobacteriaceae</taxon>
        <taxon>Kordia</taxon>
    </lineage>
</organism>
<dbReference type="Pfam" id="PF07661">
    <property type="entry name" value="MORN_2"/>
    <property type="match status" value="3"/>
</dbReference>
<dbReference type="InterPro" id="IPR011652">
    <property type="entry name" value="MORN_2"/>
</dbReference>
<dbReference type="SUPFAM" id="SSF82185">
    <property type="entry name" value="Histone H3 K4-specific methyltransferase SET7/9 N-terminal domain"/>
    <property type="match status" value="1"/>
</dbReference>
<gene>
    <name evidence="1" type="ORF">C8N46_104101</name>
</gene>
<evidence type="ECO:0000313" key="2">
    <source>
        <dbReference type="Proteomes" id="UP000244090"/>
    </source>
</evidence>
<reference evidence="1 2" key="1">
    <citation type="submission" date="2018-04" db="EMBL/GenBank/DDBJ databases">
        <title>Genomic Encyclopedia of Archaeal and Bacterial Type Strains, Phase II (KMG-II): from individual species to whole genera.</title>
        <authorList>
            <person name="Goeker M."/>
        </authorList>
    </citation>
    <scope>NUCLEOTIDE SEQUENCE [LARGE SCALE GENOMIC DNA]</scope>
    <source>
        <strain evidence="1 2">DSM 25731</strain>
    </source>
</reference>